<organism evidence="2 3">
    <name type="scientific">Bacteroides fragilis</name>
    <dbReference type="NCBI Taxonomy" id="817"/>
    <lineage>
        <taxon>Bacteria</taxon>
        <taxon>Pseudomonadati</taxon>
        <taxon>Bacteroidota</taxon>
        <taxon>Bacteroidia</taxon>
        <taxon>Bacteroidales</taxon>
        <taxon>Bacteroidaceae</taxon>
        <taxon>Bacteroides</taxon>
    </lineage>
</organism>
<proteinExistence type="predicted"/>
<name>A0A9Q4NZE1_BACFG</name>
<feature type="region of interest" description="Disordered" evidence="1">
    <location>
        <begin position="1"/>
        <end position="22"/>
    </location>
</feature>
<sequence>MQTLVKNSFRRPRRSEAERQLPERQMVKYDYIKSRQAEGVGTKNRFRYFRKRSGKIRQLPFLSPRQVIESGHVGTKGYHKT</sequence>
<reference evidence="2" key="1">
    <citation type="submission" date="2022-12" db="EMBL/GenBank/DDBJ databases">
        <title>Development of a Multilocus Sequence Typing Scheme for Bacteroides fragilis Based on Whole Genome Sequencing Data and Clinical Application.</title>
        <authorList>
            <person name="Nielsen F.D."/>
            <person name="Justesen U.S."/>
        </authorList>
    </citation>
    <scope>NUCLEOTIDE SEQUENCE</scope>
    <source>
        <strain evidence="2">BF_BC_VIB_DK_2012_57</strain>
    </source>
</reference>
<accession>A0A9Q4NZE1</accession>
<gene>
    <name evidence="2" type="ORF">O1420_22605</name>
</gene>
<evidence type="ECO:0000256" key="1">
    <source>
        <dbReference type="SAM" id="MobiDB-lite"/>
    </source>
</evidence>
<dbReference type="RefSeq" id="WP_269104300.1">
    <property type="nucleotide sequence ID" value="NZ_JAPUAV010000047.1"/>
</dbReference>
<dbReference type="AlphaFoldDB" id="A0A9Q4NZE1"/>
<evidence type="ECO:0000313" key="2">
    <source>
        <dbReference type="EMBL" id="MCZ2574159.1"/>
    </source>
</evidence>
<dbReference type="Proteomes" id="UP001078742">
    <property type="component" value="Unassembled WGS sequence"/>
</dbReference>
<comment type="caution">
    <text evidence="2">The sequence shown here is derived from an EMBL/GenBank/DDBJ whole genome shotgun (WGS) entry which is preliminary data.</text>
</comment>
<protein>
    <submittedName>
        <fullName evidence="2">Uncharacterized protein</fullName>
    </submittedName>
</protein>
<dbReference type="EMBL" id="JAPUAV010000047">
    <property type="protein sequence ID" value="MCZ2574159.1"/>
    <property type="molecule type" value="Genomic_DNA"/>
</dbReference>
<evidence type="ECO:0000313" key="3">
    <source>
        <dbReference type="Proteomes" id="UP001078742"/>
    </source>
</evidence>